<dbReference type="RefSeq" id="WP_150492156.1">
    <property type="nucleotide sequence ID" value="NZ_BMUV01000012.1"/>
</dbReference>
<dbReference type="AlphaFoldDB" id="A0A5J6FJU6"/>
<dbReference type="PANTHER" id="PTHR22990:SF15">
    <property type="entry name" value="F-BOX ONLY PROTEIN 10"/>
    <property type="match status" value="1"/>
</dbReference>
<accession>A0A5J6FJU6</accession>
<organism evidence="5 6">
    <name type="scientific">Streptomyces nitrosporeus</name>
    <dbReference type="NCBI Taxonomy" id="28894"/>
    <lineage>
        <taxon>Bacteria</taxon>
        <taxon>Bacillati</taxon>
        <taxon>Actinomycetota</taxon>
        <taxon>Actinomycetes</taxon>
        <taxon>Kitasatosporales</taxon>
        <taxon>Streptomycetaceae</taxon>
        <taxon>Streptomyces</taxon>
    </lineage>
</organism>
<feature type="domain" description="Periplasmic copper-binding protein NosD beta helix" evidence="3">
    <location>
        <begin position="60"/>
        <end position="185"/>
    </location>
</feature>
<keyword evidence="2" id="KW-0732">Signal</keyword>
<dbReference type="Proteomes" id="UP000326178">
    <property type="component" value="Chromosome"/>
</dbReference>
<dbReference type="OrthoDB" id="339817at2"/>
<evidence type="ECO:0000259" key="3">
    <source>
        <dbReference type="Pfam" id="PF05048"/>
    </source>
</evidence>
<dbReference type="SUPFAM" id="SSF51126">
    <property type="entry name" value="Pectin lyase-like"/>
    <property type="match status" value="1"/>
</dbReference>
<dbReference type="InterPro" id="IPR012334">
    <property type="entry name" value="Pectin_lyas_fold"/>
</dbReference>
<dbReference type="InterPro" id="IPR011050">
    <property type="entry name" value="Pectin_lyase_fold/virulence"/>
</dbReference>
<dbReference type="PANTHER" id="PTHR22990">
    <property type="entry name" value="F-BOX ONLY PROTEIN"/>
    <property type="match status" value="1"/>
</dbReference>
<feature type="chain" id="PRO_5039130797" evidence="2">
    <location>
        <begin position="20"/>
        <end position="361"/>
    </location>
</feature>
<dbReference type="InterPro" id="IPR006626">
    <property type="entry name" value="PbH1"/>
</dbReference>
<dbReference type="EMBL" id="CP023702">
    <property type="protein sequence ID" value="QEU76097.1"/>
    <property type="molecule type" value="Genomic_DNA"/>
</dbReference>
<reference evidence="5 6" key="1">
    <citation type="submission" date="2017-09" db="EMBL/GenBank/DDBJ databases">
        <authorList>
            <person name="Lee N."/>
            <person name="Cho B.-K."/>
        </authorList>
    </citation>
    <scope>NUCLEOTIDE SEQUENCE [LARGE SCALE GENOMIC DNA]</scope>
    <source>
        <strain evidence="5 6">ATCC 12769</strain>
    </source>
</reference>
<name>A0A5J6FJU6_9ACTN</name>
<gene>
    <name evidence="5" type="ORF">CP967_32670</name>
</gene>
<protein>
    <submittedName>
        <fullName evidence="5">DUF1565 domain-containing protein</fullName>
    </submittedName>
</protein>
<evidence type="ECO:0000313" key="5">
    <source>
        <dbReference type="EMBL" id="QEU76097.1"/>
    </source>
</evidence>
<evidence type="ECO:0000259" key="4">
    <source>
        <dbReference type="Pfam" id="PF13229"/>
    </source>
</evidence>
<sequence>MSRKRLTRLVGAAAGTATALGLATVPSTASAPGHHVVRPGDSIQSAVDAARAGDTIVVLPGTYRESVLITKPGLTLQGAGDRTVIAPAVAKAGAADGTCAKAGNGICVIGTKSRTVDDVSIRSLTVSGFARNGVWASWTDSLSVRDVTSKENGTWGIAQERSTRGHLRGNTATGNGDAGIFVANSVTEEGGATDTGGTLIQDNALSDNRIGVTVRRVRNLAVEGNRITGNCSGVFVVGDESRPAAGSMTVSGNQVLENNRFCAATERLSAIQGSGIVLTGSEKTVVRDNVVRGNAGTTAHSGGILLFKSFVGALNTDNTISGNLVRDNRPADLADRDTSGTGNTFVSNECGTSVPAGMCAQ</sequence>
<dbReference type="Pfam" id="PF13229">
    <property type="entry name" value="Beta_helix"/>
    <property type="match status" value="1"/>
</dbReference>
<dbReference type="InterPro" id="IPR039448">
    <property type="entry name" value="Beta_helix"/>
</dbReference>
<evidence type="ECO:0000313" key="6">
    <source>
        <dbReference type="Proteomes" id="UP000326178"/>
    </source>
</evidence>
<evidence type="ECO:0000256" key="1">
    <source>
        <dbReference type="ARBA" id="ARBA00022737"/>
    </source>
</evidence>
<feature type="domain" description="Right handed beta helix" evidence="4">
    <location>
        <begin position="196"/>
        <end position="302"/>
    </location>
</feature>
<dbReference type="InterPro" id="IPR007742">
    <property type="entry name" value="NosD_dom"/>
</dbReference>
<dbReference type="Pfam" id="PF05048">
    <property type="entry name" value="NosD"/>
    <property type="match status" value="1"/>
</dbReference>
<keyword evidence="1" id="KW-0677">Repeat</keyword>
<dbReference type="SMART" id="SM00710">
    <property type="entry name" value="PbH1"/>
    <property type="match status" value="7"/>
</dbReference>
<dbReference type="InterPro" id="IPR051550">
    <property type="entry name" value="SCF-Subunits/Alg-Epimerases"/>
</dbReference>
<evidence type="ECO:0000256" key="2">
    <source>
        <dbReference type="SAM" id="SignalP"/>
    </source>
</evidence>
<dbReference type="KEGG" id="snk:CP967_32670"/>
<proteinExistence type="predicted"/>
<dbReference type="Gene3D" id="2.160.20.10">
    <property type="entry name" value="Single-stranded right-handed beta-helix, Pectin lyase-like"/>
    <property type="match status" value="1"/>
</dbReference>
<feature type="signal peptide" evidence="2">
    <location>
        <begin position="1"/>
        <end position="19"/>
    </location>
</feature>
<keyword evidence="6" id="KW-1185">Reference proteome</keyword>